<sequence>MKGYNGANAILRSTLEGNHHQPDTQKLRHVSNSAVGRFNSLTTKPQRETKTGSLLLPASDNARRFCTGTYANHISLVYLAEKKEFEVNINKSPEYNFSWRMGRRFANTGRQEVEGAFICHFNVFRTLEIPDPIGMAFLSANETLTNQLKMLFVDFCCPYSRESDTGSEIARDNGHNAMRYNLGCEELILADGSLEYNSGYTHVEVKLLRRRNKPFLEWKWLGGERLDVLLEEDLIDRFQIFPQGAYALLFGPRFFIQSELSSLGGTYFLACGNLDLSNWQHGCFLETGVNQEYCERKTAIAWTLGLKSARRKDCFGEVFEYPFFISISRQAESARSSYSGKYADSMFSLKLHYLLVTHLPIGILLGAELPIAYSATFQRLHSRSVVDSDEQVLAFLFGSLDDIIRRLA</sequence>
<reference evidence="1" key="1">
    <citation type="journal article" date="2020" name="Stud. Mycol.">
        <title>101 Dothideomycetes genomes: a test case for predicting lifestyles and emergence of pathogens.</title>
        <authorList>
            <person name="Haridas S."/>
            <person name="Albert R."/>
            <person name="Binder M."/>
            <person name="Bloem J."/>
            <person name="Labutti K."/>
            <person name="Salamov A."/>
            <person name="Andreopoulos B."/>
            <person name="Baker S."/>
            <person name="Barry K."/>
            <person name="Bills G."/>
            <person name="Bluhm B."/>
            <person name="Cannon C."/>
            <person name="Castanera R."/>
            <person name="Culley D."/>
            <person name="Daum C."/>
            <person name="Ezra D."/>
            <person name="Gonzalez J."/>
            <person name="Henrissat B."/>
            <person name="Kuo A."/>
            <person name="Liang C."/>
            <person name="Lipzen A."/>
            <person name="Lutzoni F."/>
            <person name="Magnuson J."/>
            <person name="Mondo S."/>
            <person name="Nolan M."/>
            <person name="Ohm R."/>
            <person name="Pangilinan J."/>
            <person name="Park H.-J."/>
            <person name="Ramirez L."/>
            <person name="Alfaro M."/>
            <person name="Sun H."/>
            <person name="Tritt A."/>
            <person name="Yoshinaga Y."/>
            <person name="Zwiers L.-H."/>
            <person name="Turgeon B."/>
            <person name="Goodwin S."/>
            <person name="Spatafora J."/>
            <person name="Crous P."/>
            <person name="Grigoriev I."/>
        </authorList>
    </citation>
    <scope>NUCLEOTIDE SEQUENCE</scope>
    <source>
        <strain evidence="1">ATCC 200398</strain>
    </source>
</reference>
<protein>
    <submittedName>
        <fullName evidence="1">Uncharacterized protein</fullName>
    </submittedName>
</protein>
<name>A0ACB6QQF9_9PLEO</name>
<accession>A0ACB6QQF9</accession>
<organism evidence="1 2">
    <name type="scientific">Lindgomyces ingoldianus</name>
    <dbReference type="NCBI Taxonomy" id="673940"/>
    <lineage>
        <taxon>Eukaryota</taxon>
        <taxon>Fungi</taxon>
        <taxon>Dikarya</taxon>
        <taxon>Ascomycota</taxon>
        <taxon>Pezizomycotina</taxon>
        <taxon>Dothideomycetes</taxon>
        <taxon>Pleosporomycetidae</taxon>
        <taxon>Pleosporales</taxon>
        <taxon>Lindgomycetaceae</taxon>
        <taxon>Lindgomyces</taxon>
    </lineage>
</organism>
<dbReference type="Proteomes" id="UP000799755">
    <property type="component" value="Unassembled WGS sequence"/>
</dbReference>
<gene>
    <name evidence="1" type="ORF">BDR25DRAFT_356499</name>
</gene>
<evidence type="ECO:0000313" key="1">
    <source>
        <dbReference type="EMBL" id="KAF2469249.1"/>
    </source>
</evidence>
<keyword evidence="2" id="KW-1185">Reference proteome</keyword>
<comment type="caution">
    <text evidence="1">The sequence shown here is derived from an EMBL/GenBank/DDBJ whole genome shotgun (WGS) entry which is preliminary data.</text>
</comment>
<dbReference type="EMBL" id="MU003512">
    <property type="protein sequence ID" value="KAF2469249.1"/>
    <property type="molecule type" value="Genomic_DNA"/>
</dbReference>
<evidence type="ECO:0000313" key="2">
    <source>
        <dbReference type="Proteomes" id="UP000799755"/>
    </source>
</evidence>
<proteinExistence type="predicted"/>